<dbReference type="EMBL" id="CP104311">
    <property type="protein sequence ID" value="WWF01278.1"/>
    <property type="molecule type" value="Genomic_DNA"/>
</dbReference>
<dbReference type="NCBIfam" id="TIGR02584">
    <property type="entry name" value="cas_NE0113"/>
    <property type="match status" value="1"/>
</dbReference>
<keyword evidence="3" id="KW-1185">Reference proteome</keyword>
<evidence type="ECO:0000313" key="2">
    <source>
        <dbReference type="EMBL" id="WWF01278.1"/>
    </source>
</evidence>
<name>A0ABZ2F4R6_METCP</name>
<evidence type="ECO:0000259" key="1">
    <source>
        <dbReference type="Pfam" id="PF09623"/>
    </source>
</evidence>
<dbReference type="InterPro" id="IPR019092">
    <property type="entry name" value="SSO2081-like_dom"/>
</dbReference>
<dbReference type="Proteomes" id="UP001359308">
    <property type="component" value="Chromosome"/>
</dbReference>
<organism evidence="2 3">
    <name type="scientific">Methylococcus capsulatus</name>
    <dbReference type="NCBI Taxonomy" id="414"/>
    <lineage>
        <taxon>Bacteria</taxon>
        <taxon>Pseudomonadati</taxon>
        <taxon>Pseudomonadota</taxon>
        <taxon>Gammaproteobacteria</taxon>
        <taxon>Methylococcales</taxon>
        <taxon>Methylococcaceae</taxon>
        <taxon>Methylococcus</taxon>
    </lineage>
</organism>
<evidence type="ECO:0000313" key="3">
    <source>
        <dbReference type="Proteomes" id="UP001359308"/>
    </source>
</evidence>
<dbReference type="CDD" id="cd09741">
    <property type="entry name" value="Csx1_III-U"/>
    <property type="match status" value="1"/>
</dbReference>
<dbReference type="RefSeq" id="WP_198321523.1">
    <property type="nucleotide sequence ID" value="NZ_CP104311.1"/>
</dbReference>
<accession>A0ABZ2F4R6</accession>
<dbReference type="Pfam" id="PF09623">
    <property type="entry name" value="Cas_NE0113"/>
    <property type="match status" value="1"/>
</dbReference>
<dbReference type="InterPro" id="IPR013413">
    <property type="entry name" value="CRISPR-assoc_prot_NE0113"/>
</dbReference>
<reference evidence="2 3" key="1">
    <citation type="submission" date="2022-09" db="EMBL/GenBank/DDBJ databases">
        <authorList>
            <person name="Giprobiosintez L."/>
        </authorList>
    </citation>
    <scope>NUCLEOTIDE SEQUENCE [LARGE SCALE GENOMIC DNA]</scope>
    <source>
        <strain evidence="3">VKPM-B-12549 (GBS-15)</strain>
    </source>
</reference>
<gene>
    <name evidence="2" type="primary">csm6</name>
    <name evidence="2" type="ORF">N4J17_12485</name>
</gene>
<protein>
    <submittedName>
        <fullName evidence="2">CRISPR-associated ring nuclease Csm6</fullName>
    </submittedName>
</protein>
<proteinExistence type="predicted"/>
<feature type="domain" description="CRISPR system ring nuclease SSO2081-like" evidence="1">
    <location>
        <begin position="20"/>
        <end position="232"/>
    </location>
</feature>
<sequence>METPPLCYTRRILLAVTGLTPQVVTETLYALRHRAEDALPTEVHLLSTAEGVERAQLTLLSDEPGWFHWLRRDYALPPMHFDETCLHVLEDAAGRALTDIRTESDNIAAADAITDWIRHFTDDDAAQLHVSLAGGRKTMGFYAGYALSLYGRSQDRLSHVLVMSPYESHPDFFYPTPTSRIIYTAGVDSRPLDTKAATVTLADIPFVRLRQNLPKALLKGRSRFSLAVDAAQSALARPELTIDLAHRRIQAGGVSLCLAPTQLAFLAWFARRRLAQAPALVCPPDGVFESEYAREYLDEYMKIIGAMGDGDRTQERLNRGMDKGFFEQTKSKLHRSIDDVLGHAAGPYLVGHDGSRPRRFSLTLPPEAIRFGTIDT</sequence>